<name>A0A4Z2FMT7_9TELE</name>
<comment type="caution">
    <text evidence="1">The sequence shown here is derived from an EMBL/GenBank/DDBJ whole genome shotgun (WGS) entry which is preliminary data.</text>
</comment>
<accession>A0A4Z2FMT7</accession>
<dbReference type="Proteomes" id="UP000314294">
    <property type="component" value="Unassembled WGS sequence"/>
</dbReference>
<gene>
    <name evidence="1" type="ORF">EYF80_048206</name>
</gene>
<proteinExistence type="predicted"/>
<reference evidence="1 2" key="1">
    <citation type="submission" date="2019-03" db="EMBL/GenBank/DDBJ databases">
        <title>First draft genome of Liparis tanakae, snailfish: a comprehensive survey of snailfish specific genes.</title>
        <authorList>
            <person name="Kim W."/>
            <person name="Song I."/>
            <person name="Jeong J.-H."/>
            <person name="Kim D."/>
            <person name="Kim S."/>
            <person name="Ryu S."/>
            <person name="Song J.Y."/>
            <person name="Lee S.K."/>
        </authorList>
    </citation>
    <scope>NUCLEOTIDE SEQUENCE [LARGE SCALE GENOMIC DNA]</scope>
    <source>
        <tissue evidence="1">Muscle</tissue>
    </source>
</reference>
<evidence type="ECO:0000313" key="2">
    <source>
        <dbReference type="Proteomes" id="UP000314294"/>
    </source>
</evidence>
<dbReference type="AlphaFoldDB" id="A0A4Z2FMT7"/>
<organism evidence="1 2">
    <name type="scientific">Liparis tanakae</name>
    <name type="common">Tanaka's snailfish</name>
    <dbReference type="NCBI Taxonomy" id="230148"/>
    <lineage>
        <taxon>Eukaryota</taxon>
        <taxon>Metazoa</taxon>
        <taxon>Chordata</taxon>
        <taxon>Craniata</taxon>
        <taxon>Vertebrata</taxon>
        <taxon>Euteleostomi</taxon>
        <taxon>Actinopterygii</taxon>
        <taxon>Neopterygii</taxon>
        <taxon>Teleostei</taxon>
        <taxon>Neoteleostei</taxon>
        <taxon>Acanthomorphata</taxon>
        <taxon>Eupercaria</taxon>
        <taxon>Perciformes</taxon>
        <taxon>Cottioidei</taxon>
        <taxon>Cottales</taxon>
        <taxon>Liparidae</taxon>
        <taxon>Liparis</taxon>
    </lineage>
</organism>
<keyword evidence="2" id="KW-1185">Reference proteome</keyword>
<dbReference type="EMBL" id="SRLO01001092">
    <property type="protein sequence ID" value="TNN41632.1"/>
    <property type="molecule type" value="Genomic_DNA"/>
</dbReference>
<protein>
    <submittedName>
        <fullName evidence="1">Uncharacterized protein</fullName>
    </submittedName>
</protein>
<sequence>MITEVEVAGNPHLGFTVRLQRVPLNTLSLMGGSHSSAPQEAAHRLLIVRQRLAAREQVEAP</sequence>
<evidence type="ECO:0000313" key="1">
    <source>
        <dbReference type="EMBL" id="TNN41632.1"/>
    </source>
</evidence>